<dbReference type="InterPro" id="IPR022002">
    <property type="entry name" value="ChsH2_Znr"/>
</dbReference>
<dbReference type="GeneID" id="72191685"/>
<dbReference type="SUPFAM" id="SSF50249">
    <property type="entry name" value="Nucleic acid-binding proteins"/>
    <property type="match status" value="1"/>
</dbReference>
<dbReference type="InterPro" id="IPR052513">
    <property type="entry name" value="Thioester_dehydratase-like"/>
</dbReference>
<reference evidence="6" key="1">
    <citation type="submission" date="2022-04" db="EMBL/GenBank/DDBJ databases">
        <title>Diverse halophilic archaea isolated from saline environments.</title>
        <authorList>
            <person name="Cui H.-L."/>
        </authorList>
    </citation>
    <scope>NUCLEOTIDE SEQUENCE</scope>
    <source>
        <strain evidence="6">XZYJT40</strain>
    </source>
</reference>
<evidence type="ECO:0000313" key="7">
    <source>
        <dbReference type="Proteomes" id="UP000830434"/>
    </source>
</evidence>
<keyword evidence="1" id="KW-0808">Transferase</keyword>
<dbReference type="InterPro" id="IPR016039">
    <property type="entry name" value="Thiolase-like"/>
</dbReference>
<dbReference type="Pfam" id="PF01796">
    <property type="entry name" value="OB_ChsH2_C"/>
    <property type="match status" value="1"/>
</dbReference>
<dbReference type="InterPro" id="IPR013747">
    <property type="entry name" value="ACP_syn_III_C"/>
</dbReference>
<dbReference type="AlphaFoldDB" id="A0A8U0IGT8"/>
<dbReference type="Gene3D" id="6.10.30.10">
    <property type="match status" value="1"/>
</dbReference>
<dbReference type="InterPro" id="IPR012340">
    <property type="entry name" value="NA-bd_OB-fold"/>
</dbReference>
<dbReference type="InterPro" id="IPR002878">
    <property type="entry name" value="ChsH2_C"/>
</dbReference>
<evidence type="ECO:0000256" key="1">
    <source>
        <dbReference type="ARBA" id="ARBA00022679"/>
    </source>
</evidence>
<feature type="domain" description="ChsH2 C-terminal OB-fold" evidence="3">
    <location>
        <begin position="402"/>
        <end position="474"/>
    </location>
</feature>
<evidence type="ECO:0000256" key="2">
    <source>
        <dbReference type="ARBA" id="ARBA00023229"/>
    </source>
</evidence>
<dbReference type="PANTHER" id="PTHR34075">
    <property type="entry name" value="BLR3430 PROTEIN"/>
    <property type="match status" value="1"/>
</dbReference>
<dbReference type="Gene3D" id="3.40.47.10">
    <property type="match status" value="1"/>
</dbReference>
<protein>
    <submittedName>
        <fullName evidence="6">Zinc ribbon domain-containing protein</fullName>
    </submittedName>
</protein>
<proteinExistence type="predicted"/>
<gene>
    <name evidence="6" type="ORF">M0R88_17480</name>
</gene>
<accession>A0A8U0IGT8</accession>
<evidence type="ECO:0000259" key="5">
    <source>
        <dbReference type="Pfam" id="PF12172"/>
    </source>
</evidence>
<evidence type="ECO:0000259" key="4">
    <source>
        <dbReference type="Pfam" id="PF08541"/>
    </source>
</evidence>
<evidence type="ECO:0000313" key="6">
    <source>
        <dbReference type="EMBL" id="UPW00287.1"/>
    </source>
</evidence>
<dbReference type="PANTHER" id="PTHR34075:SF5">
    <property type="entry name" value="BLR3430 PROTEIN"/>
    <property type="match status" value="1"/>
</dbReference>
<keyword evidence="7" id="KW-1185">Reference proteome</keyword>
<dbReference type="SUPFAM" id="SSF53901">
    <property type="entry name" value="Thiolase-like"/>
    <property type="match status" value="2"/>
</dbReference>
<dbReference type="GO" id="GO:0016746">
    <property type="term" value="F:acyltransferase activity"/>
    <property type="evidence" value="ECO:0007669"/>
    <property type="project" value="InterPro"/>
</dbReference>
<feature type="domain" description="Beta-ketoacyl-[acyl-carrier-protein] synthase III C-terminal" evidence="4">
    <location>
        <begin position="229"/>
        <end position="313"/>
    </location>
</feature>
<sequence length="497" mass="51050">MSDHESAASSEQPKIEAVGSYAPRFRVSSEAFEEAWGQFHAAGVNSKAVPDADEDALTMAYEAATRALDAADRDGSAVAFLAFASTTPPLAEEDLTARLGGMVGVPRSATRHVFTGSTRAGTRALDAALSAGPWPRKESEDGEGVGLVVAADCPRGDPDSDEDHAAGAGAAAFVLSASGGAEITARTEYAEEYPGTRFRRVGSETVEGLGATGYERQAFTETLAGAVEQLDYDGSEIDAAAVQAPNGKMPYRAAGALGVETDAIRRCATVHELGDTGAASVPLSLATALADGAETVLCAAFGSGAGADALLVETTDSEAVASSLALGDGERVTYAEYLRKRGELTSGPPDGGGAYVSVPSWKRTLDQRHRLVAGRCPDCGGLNFPPEGACNDCKTLVAEYDEVDLTGEGRVEAATVISQGGAPPEFAEQQAQSGDFAVAVVALAGPDGGEASVPAQVVAADPGSVAIGDDVETTMRRIYTQEGVTRYGFKIRPQGTE</sequence>
<dbReference type="Pfam" id="PF12172">
    <property type="entry name" value="zf-ChsH2"/>
    <property type="match status" value="1"/>
</dbReference>
<dbReference type="RefSeq" id="WP_248654698.1">
    <property type="nucleotide sequence ID" value="NZ_CP096658.1"/>
</dbReference>
<feature type="domain" description="ChsH2 rubredoxin-like zinc ribbon" evidence="5">
    <location>
        <begin position="367"/>
        <end position="393"/>
    </location>
</feature>
<dbReference type="EMBL" id="CP096658">
    <property type="protein sequence ID" value="UPW00287.1"/>
    <property type="molecule type" value="Genomic_DNA"/>
</dbReference>
<dbReference type="KEGG" id="haxz:M0R88_17480"/>
<evidence type="ECO:0000259" key="3">
    <source>
        <dbReference type="Pfam" id="PF01796"/>
    </source>
</evidence>
<dbReference type="GO" id="GO:0008299">
    <property type="term" value="P:isoprenoid biosynthetic process"/>
    <property type="evidence" value="ECO:0007669"/>
    <property type="project" value="UniProtKB-KW"/>
</dbReference>
<dbReference type="Pfam" id="PF08541">
    <property type="entry name" value="ACP_syn_III_C"/>
    <property type="match status" value="1"/>
</dbReference>
<name>A0A8U0IGT8_9EURY</name>
<keyword evidence="2" id="KW-0414">Isoprene biosynthesis</keyword>
<dbReference type="Proteomes" id="UP000830434">
    <property type="component" value="Chromosome"/>
</dbReference>
<organism evidence="6 7">
    <name type="scientific">Halorussus gelatinilyticus</name>
    <dbReference type="NCBI Taxonomy" id="2937524"/>
    <lineage>
        <taxon>Archaea</taxon>
        <taxon>Methanobacteriati</taxon>
        <taxon>Methanobacteriota</taxon>
        <taxon>Stenosarchaea group</taxon>
        <taxon>Halobacteria</taxon>
        <taxon>Halobacteriales</taxon>
        <taxon>Haladaptataceae</taxon>
        <taxon>Halorussus</taxon>
    </lineage>
</organism>